<dbReference type="PANTHER" id="PTHR43625:SF40">
    <property type="entry name" value="ALDO-KETO REDUCTASE YAKC [NADP(+)]"/>
    <property type="match status" value="1"/>
</dbReference>
<evidence type="ECO:0000313" key="4">
    <source>
        <dbReference type="Proteomes" id="UP001143463"/>
    </source>
</evidence>
<proteinExistence type="predicted"/>
<dbReference type="PANTHER" id="PTHR43625">
    <property type="entry name" value="AFLATOXIN B1 ALDEHYDE REDUCTASE"/>
    <property type="match status" value="1"/>
</dbReference>
<dbReference type="PRINTS" id="PR00069">
    <property type="entry name" value="ALDKETRDTASE"/>
</dbReference>
<evidence type="ECO:0000256" key="1">
    <source>
        <dbReference type="ARBA" id="ARBA00023002"/>
    </source>
</evidence>
<dbReference type="SUPFAM" id="SSF51430">
    <property type="entry name" value="NAD(P)-linked oxidoreductase"/>
    <property type="match status" value="1"/>
</dbReference>
<reference evidence="3" key="1">
    <citation type="journal article" date="2014" name="Int. J. Syst. Evol. Microbiol.">
        <title>Complete genome sequence of Corynebacterium casei LMG S-19264T (=DSM 44701T), isolated from a smear-ripened cheese.</title>
        <authorList>
            <consortium name="US DOE Joint Genome Institute (JGI-PGF)"/>
            <person name="Walter F."/>
            <person name="Albersmeier A."/>
            <person name="Kalinowski J."/>
            <person name="Ruckert C."/>
        </authorList>
    </citation>
    <scope>NUCLEOTIDE SEQUENCE</scope>
    <source>
        <strain evidence="3">VKM Ac-1069</strain>
    </source>
</reference>
<dbReference type="InterPro" id="IPR020471">
    <property type="entry name" value="AKR"/>
</dbReference>
<dbReference type="AlphaFoldDB" id="A0A9W6KXG0"/>
<sequence length="299" mass="31866">MTSVISQNEAAEGAGPAAAAGTFRIGEGPVVRRLGFGAMRITGPGVWGPPADPKAAIDVLRRAVDLGVNLVDTADSYGPETSEELIREALHPYDGLTIATKAGQLRPGPGQWTPCGRPEYLRQQCELSLRRLDVERIDLFQLHRVDPTVPAADQFGVLAELKAEGKIAEVGLSEVSVETIEQARGIVEVATVQNRYNLVDRASDDVLRHCTENGIGFMPWHPVAAGALAEPGGAVAEIAWAHGVTAPQVALAWLLQRSSVMLPIPGTADLAHLEDNCRAAELELDLAEIDRLDAGLTEL</sequence>
<gene>
    <name evidence="3" type="ORF">GCM10017577_02480</name>
</gene>
<dbReference type="Pfam" id="PF00248">
    <property type="entry name" value="Aldo_ket_red"/>
    <property type="match status" value="1"/>
</dbReference>
<dbReference type="EMBL" id="BSFQ01000001">
    <property type="protein sequence ID" value="GLL09108.1"/>
    <property type="molecule type" value="Genomic_DNA"/>
</dbReference>
<accession>A0A9W6KXG0</accession>
<dbReference type="GO" id="GO:0005737">
    <property type="term" value="C:cytoplasm"/>
    <property type="evidence" value="ECO:0007669"/>
    <property type="project" value="TreeGrafter"/>
</dbReference>
<dbReference type="RefSeq" id="WP_037042052.1">
    <property type="nucleotide sequence ID" value="NZ_BAAAUZ010000015.1"/>
</dbReference>
<dbReference type="InterPro" id="IPR050791">
    <property type="entry name" value="Aldo-Keto_reductase"/>
</dbReference>
<dbReference type="CDD" id="cd19088">
    <property type="entry name" value="AKR_AKR13B1"/>
    <property type="match status" value="1"/>
</dbReference>
<comment type="caution">
    <text evidence="3">The sequence shown here is derived from an EMBL/GenBank/DDBJ whole genome shotgun (WGS) entry which is preliminary data.</text>
</comment>
<organism evidence="3 4">
    <name type="scientific">Pseudonocardia halophobica</name>
    <dbReference type="NCBI Taxonomy" id="29401"/>
    <lineage>
        <taxon>Bacteria</taxon>
        <taxon>Bacillati</taxon>
        <taxon>Actinomycetota</taxon>
        <taxon>Actinomycetes</taxon>
        <taxon>Pseudonocardiales</taxon>
        <taxon>Pseudonocardiaceae</taxon>
        <taxon>Pseudonocardia</taxon>
    </lineage>
</organism>
<feature type="domain" description="NADP-dependent oxidoreductase" evidence="2">
    <location>
        <begin position="33"/>
        <end position="294"/>
    </location>
</feature>
<dbReference type="Proteomes" id="UP001143463">
    <property type="component" value="Unassembled WGS sequence"/>
</dbReference>
<keyword evidence="4" id="KW-1185">Reference proteome</keyword>
<reference evidence="3" key="2">
    <citation type="submission" date="2023-01" db="EMBL/GenBank/DDBJ databases">
        <authorList>
            <person name="Sun Q."/>
            <person name="Evtushenko L."/>
        </authorList>
    </citation>
    <scope>NUCLEOTIDE SEQUENCE</scope>
    <source>
        <strain evidence="3">VKM Ac-1069</strain>
    </source>
</reference>
<evidence type="ECO:0000259" key="2">
    <source>
        <dbReference type="Pfam" id="PF00248"/>
    </source>
</evidence>
<name>A0A9W6KXG0_9PSEU</name>
<protein>
    <submittedName>
        <fullName evidence="3">Oxidoreductase</fullName>
    </submittedName>
</protein>
<dbReference type="Gene3D" id="3.20.20.100">
    <property type="entry name" value="NADP-dependent oxidoreductase domain"/>
    <property type="match status" value="1"/>
</dbReference>
<dbReference type="InterPro" id="IPR023210">
    <property type="entry name" value="NADP_OxRdtase_dom"/>
</dbReference>
<dbReference type="InterPro" id="IPR036812">
    <property type="entry name" value="NAD(P)_OxRdtase_dom_sf"/>
</dbReference>
<keyword evidence="1" id="KW-0560">Oxidoreductase</keyword>
<evidence type="ECO:0000313" key="3">
    <source>
        <dbReference type="EMBL" id="GLL09108.1"/>
    </source>
</evidence>
<dbReference type="GO" id="GO:0016491">
    <property type="term" value="F:oxidoreductase activity"/>
    <property type="evidence" value="ECO:0007669"/>
    <property type="project" value="UniProtKB-KW"/>
</dbReference>